<name>A0AAW8FG32_9ACTN</name>
<feature type="compositionally biased region" description="Basic and acidic residues" evidence="1">
    <location>
        <begin position="171"/>
        <end position="180"/>
    </location>
</feature>
<proteinExistence type="predicted"/>
<comment type="caution">
    <text evidence="2">The sequence shown here is derived from an EMBL/GenBank/DDBJ whole genome shotgun (WGS) entry which is preliminary data.</text>
</comment>
<dbReference type="Proteomes" id="UP001234216">
    <property type="component" value="Unassembled WGS sequence"/>
</dbReference>
<gene>
    <name evidence="2" type="ORF">QFZ22_003763</name>
</gene>
<feature type="region of interest" description="Disordered" evidence="1">
    <location>
        <begin position="119"/>
        <end position="193"/>
    </location>
</feature>
<evidence type="ECO:0008006" key="4">
    <source>
        <dbReference type="Google" id="ProtNLM"/>
    </source>
</evidence>
<sequence>MATKATPVTEAQKDEAGVQAIETQIPGVGPVTTYFKIEKVDDVTGKPEAGIETVRLLIPVEDEEVVDVIGEDGEPEKNADGSAKTETEKFIRYETRELDLGPASLTKLVKALKPFADASREAKAPVSTGGSTAAKSSGPNPELSAWNREAKKWLEENRPGYGIKHNTKGRLKAEYEEEFAKATGKPKPGTLGS</sequence>
<reference evidence="2" key="1">
    <citation type="submission" date="2023-07" db="EMBL/GenBank/DDBJ databases">
        <title>Comparative genomics of wheat-associated soil bacteria to identify genetic determinants of phenazine resistance.</title>
        <authorList>
            <person name="Mouncey N."/>
        </authorList>
    </citation>
    <scope>NUCLEOTIDE SEQUENCE</scope>
    <source>
        <strain evidence="2">V4I22</strain>
    </source>
</reference>
<feature type="compositionally biased region" description="Basic and acidic residues" evidence="1">
    <location>
        <begin position="148"/>
        <end position="158"/>
    </location>
</feature>
<organism evidence="2 3">
    <name type="scientific">Streptomyces canus</name>
    <dbReference type="NCBI Taxonomy" id="58343"/>
    <lineage>
        <taxon>Bacteria</taxon>
        <taxon>Bacillati</taxon>
        <taxon>Actinomycetota</taxon>
        <taxon>Actinomycetes</taxon>
        <taxon>Kitasatosporales</taxon>
        <taxon>Streptomycetaceae</taxon>
        <taxon>Streptomyces</taxon>
        <taxon>Streptomyces aurantiacus group</taxon>
    </lineage>
</organism>
<feature type="compositionally biased region" description="Low complexity" evidence="1">
    <location>
        <begin position="127"/>
        <end position="138"/>
    </location>
</feature>
<evidence type="ECO:0000256" key="1">
    <source>
        <dbReference type="SAM" id="MobiDB-lite"/>
    </source>
</evidence>
<evidence type="ECO:0000313" key="3">
    <source>
        <dbReference type="Proteomes" id="UP001234216"/>
    </source>
</evidence>
<dbReference type="AlphaFoldDB" id="A0AAW8FG32"/>
<dbReference type="RefSeq" id="WP_306976611.1">
    <property type="nucleotide sequence ID" value="NZ_JAUSZV010000005.1"/>
</dbReference>
<protein>
    <recommendedName>
        <fullName evidence="4">Lsr2 family protein</fullName>
    </recommendedName>
</protein>
<dbReference type="EMBL" id="JAUSZV010000005">
    <property type="protein sequence ID" value="MDQ0907778.1"/>
    <property type="molecule type" value="Genomic_DNA"/>
</dbReference>
<evidence type="ECO:0000313" key="2">
    <source>
        <dbReference type="EMBL" id="MDQ0907778.1"/>
    </source>
</evidence>
<accession>A0AAW8FG32</accession>